<protein>
    <submittedName>
        <fullName evidence="1">Uncharacterized protein</fullName>
    </submittedName>
</protein>
<gene>
    <name evidence="1" type="ORF">E4665_14355</name>
</gene>
<dbReference type="Proteomes" id="UP000298347">
    <property type="component" value="Unassembled WGS sequence"/>
</dbReference>
<proteinExistence type="predicted"/>
<reference evidence="1 2" key="1">
    <citation type="journal article" date="2015" name="Int. J. Syst. Evol. Microbiol.">
        <title>Sporolactobacillus shoreae sp. nov. and Sporolactobacillus spathodeae sp. nov., two spore-forming lactic acid bacteria isolated from tree barks in Thailand.</title>
        <authorList>
            <person name="Thamacharoensuk T."/>
            <person name="Kitahara M."/>
            <person name="Ohkuma M."/>
            <person name="Thongchul N."/>
            <person name="Tanasupawat S."/>
        </authorList>
    </citation>
    <scope>NUCLEOTIDE SEQUENCE [LARGE SCALE GENOMIC DNA]</scope>
    <source>
        <strain evidence="1 2">BK92</strain>
    </source>
</reference>
<name>A0A4Z0GKZ6_9BACL</name>
<evidence type="ECO:0000313" key="2">
    <source>
        <dbReference type="Proteomes" id="UP000298347"/>
    </source>
</evidence>
<organism evidence="1 2">
    <name type="scientific">Sporolactobacillus shoreae</name>
    <dbReference type="NCBI Taxonomy" id="1465501"/>
    <lineage>
        <taxon>Bacteria</taxon>
        <taxon>Bacillati</taxon>
        <taxon>Bacillota</taxon>
        <taxon>Bacilli</taxon>
        <taxon>Bacillales</taxon>
        <taxon>Sporolactobacillaceae</taxon>
        <taxon>Sporolactobacillus</taxon>
    </lineage>
</organism>
<accession>A0A4Z0GKZ6</accession>
<evidence type="ECO:0000313" key="1">
    <source>
        <dbReference type="EMBL" id="TGA96714.1"/>
    </source>
</evidence>
<sequence length="78" mass="9154">MRALNHIEPAHDELTNIYSGVGLVYTVRQRIIIKSTAEQLYFFFANIQTHAVAKHRMPMARWALRMKSKYFRLMKGGE</sequence>
<dbReference type="RefSeq" id="WP_135349482.1">
    <property type="nucleotide sequence ID" value="NZ_SRJD01000020.1"/>
</dbReference>
<comment type="caution">
    <text evidence="1">The sequence shown here is derived from an EMBL/GenBank/DDBJ whole genome shotgun (WGS) entry which is preliminary data.</text>
</comment>
<dbReference type="AlphaFoldDB" id="A0A4Z0GKZ6"/>
<dbReference type="EMBL" id="SRJD01000020">
    <property type="protein sequence ID" value="TGA96714.1"/>
    <property type="molecule type" value="Genomic_DNA"/>
</dbReference>
<keyword evidence="2" id="KW-1185">Reference proteome</keyword>